<dbReference type="AlphaFoldDB" id="A0A1S8MZB1"/>
<comment type="caution">
    <text evidence="1">The sequence shown here is derived from an EMBL/GenBank/DDBJ whole genome shotgun (WGS) entry which is preliminary data.</text>
</comment>
<gene>
    <name evidence="1" type="ORF">CLOSAC_37140</name>
</gene>
<proteinExistence type="predicted"/>
<protein>
    <submittedName>
        <fullName evidence="1">Uncharacterized protein</fullName>
    </submittedName>
</protein>
<accession>A0A1S8MZB1</accession>
<name>A0A1S8MZB1_CLOSA</name>
<evidence type="ECO:0000313" key="2">
    <source>
        <dbReference type="Proteomes" id="UP000191154"/>
    </source>
</evidence>
<dbReference type="Proteomes" id="UP000191154">
    <property type="component" value="Unassembled WGS sequence"/>
</dbReference>
<dbReference type="RefSeq" id="WP_077866739.1">
    <property type="nucleotide sequence ID" value="NZ_LZYZ01000007.1"/>
</dbReference>
<organism evidence="1 2">
    <name type="scientific">Clostridium saccharobutylicum</name>
    <dbReference type="NCBI Taxonomy" id="169679"/>
    <lineage>
        <taxon>Bacteria</taxon>
        <taxon>Bacillati</taxon>
        <taxon>Bacillota</taxon>
        <taxon>Clostridia</taxon>
        <taxon>Eubacteriales</taxon>
        <taxon>Clostridiaceae</taxon>
        <taxon>Clostridium</taxon>
    </lineage>
</organism>
<reference evidence="1 2" key="1">
    <citation type="submission" date="2016-05" db="EMBL/GenBank/DDBJ databases">
        <title>Microbial solvent formation.</title>
        <authorList>
            <person name="Poehlein A."/>
            <person name="Montoya Solano J.D."/>
            <person name="Flitsch S."/>
            <person name="Krabben P."/>
            <person name="Duerre P."/>
            <person name="Daniel R."/>
        </authorList>
    </citation>
    <scope>NUCLEOTIDE SEQUENCE [LARGE SCALE GENOMIC DNA]</scope>
    <source>
        <strain evidence="1 2">L1-8</strain>
    </source>
</reference>
<sequence length="340" mass="40057">MDSIKDIALAKIAKFLTNPAYIKVYESNTVWQEILLMSGQKELYERNKEYLRPYYSGNFENYNFNRVYDSVYKIINKLYSNGKGMEELSVFLKVSVEKIKIIYVISYDKDSCKEEERILGKLDKLKKNKDKYIEYIKENLTDDFKEFIRCLNILSLDIEFEIDRMYTKQLINGAIERSEDISVLEMWLKDNYEPCYKSYNDAIDNFSNGRYGSCISDCRVTLTGLFSNFKETTEWFNGILQLNHENYKDENIIKKINESSKILNDKVGGQFPRFKAIYKIYGLLCDLGPHRNEGNKVDDILILEEVTMQDSLMCLRFVEDILIWAMTTLNNKVYEKLGDK</sequence>
<evidence type="ECO:0000313" key="1">
    <source>
        <dbReference type="EMBL" id="OOM09433.1"/>
    </source>
</evidence>
<dbReference type="EMBL" id="LZYZ01000007">
    <property type="protein sequence ID" value="OOM09433.1"/>
    <property type="molecule type" value="Genomic_DNA"/>
</dbReference>